<dbReference type="PROSITE" id="PS00108">
    <property type="entry name" value="PROTEIN_KINASE_ST"/>
    <property type="match status" value="1"/>
</dbReference>
<dbReference type="GeneID" id="28856717"/>
<feature type="domain" description="Protein kinase" evidence="12">
    <location>
        <begin position="17"/>
        <end position="286"/>
    </location>
</feature>
<dbReference type="PANTHER" id="PTHR11909">
    <property type="entry name" value="CASEIN KINASE-RELATED"/>
    <property type="match status" value="1"/>
</dbReference>
<comment type="similarity">
    <text evidence="1">Belongs to the protein kinase superfamily. CK1 Ser/Thr protein kinase family. Casein kinase I subfamily.</text>
</comment>
<dbReference type="InterPro" id="IPR017441">
    <property type="entry name" value="Protein_kinase_ATP_BS"/>
</dbReference>
<evidence type="ECO:0000256" key="9">
    <source>
        <dbReference type="ARBA" id="ARBA00048679"/>
    </source>
</evidence>
<organism evidence="13 14">
    <name type="scientific">Pochonia chlamydosporia 170</name>
    <dbReference type="NCBI Taxonomy" id="1380566"/>
    <lineage>
        <taxon>Eukaryota</taxon>
        <taxon>Fungi</taxon>
        <taxon>Dikarya</taxon>
        <taxon>Ascomycota</taxon>
        <taxon>Pezizomycotina</taxon>
        <taxon>Sordariomycetes</taxon>
        <taxon>Hypocreomycetidae</taxon>
        <taxon>Hypocreales</taxon>
        <taxon>Clavicipitaceae</taxon>
        <taxon>Pochonia</taxon>
    </lineage>
</organism>
<dbReference type="PROSITE" id="PS00107">
    <property type="entry name" value="PROTEIN_KINASE_ATP"/>
    <property type="match status" value="1"/>
</dbReference>
<evidence type="ECO:0000256" key="5">
    <source>
        <dbReference type="ARBA" id="ARBA00022741"/>
    </source>
</evidence>
<keyword evidence="14" id="KW-1185">Reference proteome</keyword>
<dbReference type="OrthoDB" id="5800476at2759"/>
<dbReference type="InterPro" id="IPR000719">
    <property type="entry name" value="Prot_kinase_dom"/>
</dbReference>
<evidence type="ECO:0000256" key="8">
    <source>
        <dbReference type="ARBA" id="ARBA00047899"/>
    </source>
</evidence>
<feature type="binding site" evidence="10">
    <location>
        <position position="46"/>
    </location>
    <ligand>
        <name>ATP</name>
        <dbReference type="ChEBI" id="CHEBI:30616"/>
    </ligand>
</feature>
<keyword evidence="4" id="KW-0808">Transferase</keyword>
<dbReference type="SMART" id="SM00220">
    <property type="entry name" value="S_TKc"/>
    <property type="match status" value="1"/>
</dbReference>
<evidence type="ECO:0000256" key="2">
    <source>
        <dbReference type="ARBA" id="ARBA00012513"/>
    </source>
</evidence>
<evidence type="ECO:0000256" key="4">
    <source>
        <dbReference type="ARBA" id="ARBA00022679"/>
    </source>
</evidence>
<dbReference type="AlphaFoldDB" id="A0A219ARJ9"/>
<dbReference type="EC" id="2.7.11.1" evidence="2"/>
<evidence type="ECO:0000259" key="12">
    <source>
        <dbReference type="PROSITE" id="PS50011"/>
    </source>
</evidence>
<dbReference type="SUPFAM" id="SSF56112">
    <property type="entry name" value="Protein kinase-like (PK-like)"/>
    <property type="match status" value="1"/>
</dbReference>
<dbReference type="KEGG" id="pchm:VFPPC_18357"/>
<name>A0A219ARJ9_METCM</name>
<dbReference type="InterPro" id="IPR008271">
    <property type="entry name" value="Ser/Thr_kinase_AS"/>
</dbReference>
<dbReference type="GO" id="GO:0004674">
    <property type="term" value="F:protein serine/threonine kinase activity"/>
    <property type="evidence" value="ECO:0007669"/>
    <property type="project" value="UniProtKB-KW"/>
</dbReference>
<comment type="catalytic activity">
    <reaction evidence="9">
        <text>L-seryl-[protein] + ATP = O-phospho-L-seryl-[protein] + ADP + H(+)</text>
        <dbReference type="Rhea" id="RHEA:17989"/>
        <dbReference type="Rhea" id="RHEA-COMP:9863"/>
        <dbReference type="Rhea" id="RHEA-COMP:11604"/>
        <dbReference type="ChEBI" id="CHEBI:15378"/>
        <dbReference type="ChEBI" id="CHEBI:29999"/>
        <dbReference type="ChEBI" id="CHEBI:30616"/>
        <dbReference type="ChEBI" id="CHEBI:83421"/>
        <dbReference type="ChEBI" id="CHEBI:456216"/>
        <dbReference type="EC" id="2.7.11.1"/>
    </reaction>
</comment>
<dbReference type="InterPro" id="IPR011009">
    <property type="entry name" value="Kinase-like_dom_sf"/>
</dbReference>
<dbReference type="PROSITE" id="PS50011">
    <property type="entry name" value="PROTEIN_KINASE_DOM"/>
    <property type="match status" value="1"/>
</dbReference>
<gene>
    <name evidence="13" type="ORF">VFPPC_18357</name>
</gene>
<accession>A0A219ARJ9</accession>
<protein>
    <recommendedName>
        <fullName evidence="2">non-specific serine/threonine protein kinase</fullName>
        <ecNumber evidence="2">2.7.11.1</ecNumber>
    </recommendedName>
</protein>
<dbReference type="EMBL" id="LSBJ02000002">
    <property type="protein sequence ID" value="OWT43391.1"/>
    <property type="molecule type" value="Genomic_DNA"/>
</dbReference>
<evidence type="ECO:0000256" key="1">
    <source>
        <dbReference type="ARBA" id="ARBA00005926"/>
    </source>
</evidence>
<evidence type="ECO:0000313" key="13">
    <source>
        <dbReference type="EMBL" id="OWT43391.1"/>
    </source>
</evidence>
<keyword evidence="5 10" id="KW-0547">Nucleotide-binding</keyword>
<evidence type="ECO:0000256" key="6">
    <source>
        <dbReference type="ARBA" id="ARBA00022777"/>
    </source>
</evidence>
<dbReference type="Proteomes" id="UP000078397">
    <property type="component" value="Unassembled WGS sequence"/>
</dbReference>
<keyword evidence="3 11" id="KW-0723">Serine/threonine-protein kinase</keyword>
<dbReference type="RefSeq" id="XP_022285816.1">
    <property type="nucleotide sequence ID" value="XM_022429981.1"/>
</dbReference>
<evidence type="ECO:0000256" key="3">
    <source>
        <dbReference type="ARBA" id="ARBA00022527"/>
    </source>
</evidence>
<dbReference type="GO" id="GO:0005524">
    <property type="term" value="F:ATP binding"/>
    <property type="evidence" value="ECO:0007669"/>
    <property type="project" value="UniProtKB-UniRule"/>
</dbReference>
<dbReference type="FunFam" id="1.10.510.10:FF:000159">
    <property type="entry name" value="Casein kinase I hhp1"/>
    <property type="match status" value="1"/>
</dbReference>
<evidence type="ECO:0000313" key="14">
    <source>
        <dbReference type="Proteomes" id="UP000078397"/>
    </source>
</evidence>
<evidence type="ECO:0000256" key="7">
    <source>
        <dbReference type="ARBA" id="ARBA00022840"/>
    </source>
</evidence>
<dbReference type="Pfam" id="PF00069">
    <property type="entry name" value="Pkinase"/>
    <property type="match status" value="1"/>
</dbReference>
<keyword evidence="6 13" id="KW-0418">Kinase</keyword>
<keyword evidence="7 10" id="KW-0067">ATP-binding</keyword>
<evidence type="ECO:0000256" key="11">
    <source>
        <dbReference type="RuleBase" id="RU000304"/>
    </source>
</evidence>
<comment type="caution">
    <text evidence="13">The sequence shown here is derived from an EMBL/GenBank/DDBJ whole genome shotgun (WGS) entry which is preliminary data.</text>
</comment>
<evidence type="ECO:0000256" key="10">
    <source>
        <dbReference type="PROSITE-ProRule" id="PRU10141"/>
    </source>
</evidence>
<dbReference type="Gene3D" id="1.10.510.10">
    <property type="entry name" value="Transferase(Phosphotransferase) domain 1"/>
    <property type="match status" value="1"/>
</dbReference>
<sequence>MIYEFTFKNDLRVGDKYRIVRKIGSGSFGEIYLGRNIISGEEIAVKLEPVNAKYPQLQYEARIYKYLAGGLGIPRVRWFGVEGGYNAMVLDLVGPSLEDLFNYCNRKFSLKTILLLADQLISRIEHIHARSFLHRDIKPDNFLMGIGKCGDQVHIIDFGLSKRYRDPQSGFHIPYRENKDLTGTARYASINSHLGIEQSRRDDLEALGYVLLYFYRGYLPWQGLHANTKKQKYDRIMEKKMATPTEVLCRELPNEFTTYLKYTRSLCFDEKPDYCYLRRIFRDVFVREGFQYDSVFDWTIYNYEKMVQA</sequence>
<reference evidence="13 14" key="1">
    <citation type="journal article" date="2016" name="PLoS Pathog.">
        <title>Biosynthesis of antibiotic leucinostatins in bio-control fungus Purpureocillium lilacinum and their inhibition on phytophthora revealed by genome mining.</title>
        <authorList>
            <person name="Wang G."/>
            <person name="Liu Z."/>
            <person name="Lin R."/>
            <person name="Li E."/>
            <person name="Mao Z."/>
            <person name="Ling J."/>
            <person name="Yang Y."/>
            <person name="Yin W.B."/>
            <person name="Xie B."/>
        </authorList>
    </citation>
    <scope>NUCLEOTIDE SEQUENCE [LARGE SCALE GENOMIC DNA]</scope>
    <source>
        <strain evidence="13">170</strain>
    </source>
</reference>
<dbReference type="InterPro" id="IPR050235">
    <property type="entry name" value="CK1_Ser-Thr_kinase"/>
</dbReference>
<dbReference type="STRING" id="1380566.A0A219ARJ9"/>
<comment type="catalytic activity">
    <reaction evidence="8">
        <text>L-threonyl-[protein] + ATP = O-phospho-L-threonyl-[protein] + ADP + H(+)</text>
        <dbReference type="Rhea" id="RHEA:46608"/>
        <dbReference type="Rhea" id="RHEA-COMP:11060"/>
        <dbReference type="Rhea" id="RHEA-COMP:11605"/>
        <dbReference type="ChEBI" id="CHEBI:15378"/>
        <dbReference type="ChEBI" id="CHEBI:30013"/>
        <dbReference type="ChEBI" id="CHEBI:30616"/>
        <dbReference type="ChEBI" id="CHEBI:61977"/>
        <dbReference type="ChEBI" id="CHEBI:456216"/>
        <dbReference type="EC" id="2.7.11.1"/>
    </reaction>
</comment>
<proteinExistence type="inferred from homology"/>
<dbReference type="FunFam" id="3.30.200.20:FF:000538">
    <property type="entry name" value="Putative Casein kinase I"/>
    <property type="match status" value="1"/>
</dbReference>